<keyword evidence="1" id="KW-0812">Transmembrane</keyword>
<accession>A0A2W4Y4E2</accession>
<evidence type="ECO:0000313" key="2">
    <source>
        <dbReference type="EMBL" id="PZO38198.1"/>
    </source>
</evidence>
<feature type="transmembrane region" description="Helical" evidence="1">
    <location>
        <begin position="38"/>
        <end position="61"/>
    </location>
</feature>
<organism evidence="2 3">
    <name type="scientific">Pseudanabaena frigida</name>
    <dbReference type="NCBI Taxonomy" id="945775"/>
    <lineage>
        <taxon>Bacteria</taxon>
        <taxon>Bacillati</taxon>
        <taxon>Cyanobacteriota</taxon>
        <taxon>Cyanophyceae</taxon>
        <taxon>Pseudanabaenales</taxon>
        <taxon>Pseudanabaenaceae</taxon>
        <taxon>Pseudanabaena</taxon>
    </lineage>
</organism>
<gene>
    <name evidence="2" type="ORF">DCF19_17165</name>
</gene>
<keyword evidence="1" id="KW-0472">Membrane</keyword>
<keyword evidence="1" id="KW-1133">Transmembrane helix</keyword>
<feature type="transmembrane region" description="Helical" evidence="1">
    <location>
        <begin position="81"/>
        <end position="104"/>
    </location>
</feature>
<dbReference type="AlphaFoldDB" id="A0A2W4Y4E2"/>
<name>A0A2W4Y4E2_9CYAN</name>
<dbReference type="Proteomes" id="UP000249467">
    <property type="component" value="Unassembled WGS sequence"/>
</dbReference>
<evidence type="ECO:0000313" key="3">
    <source>
        <dbReference type="Proteomes" id="UP000249467"/>
    </source>
</evidence>
<evidence type="ECO:0000256" key="1">
    <source>
        <dbReference type="SAM" id="Phobius"/>
    </source>
</evidence>
<dbReference type="EMBL" id="QBML01000025">
    <property type="protein sequence ID" value="PZO38198.1"/>
    <property type="molecule type" value="Genomic_DNA"/>
</dbReference>
<reference evidence="2 3" key="2">
    <citation type="submission" date="2018-06" db="EMBL/GenBank/DDBJ databases">
        <title>Metagenomic assembly of (sub)arctic Cyanobacteria and their associated microbiome from non-axenic cultures.</title>
        <authorList>
            <person name="Baurain D."/>
        </authorList>
    </citation>
    <scope>NUCLEOTIDE SEQUENCE [LARGE SCALE GENOMIC DNA]</scope>
    <source>
        <strain evidence="2">ULC066bin1</strain>
    </source>
</reference>
<comment type="caution">
    <text evidence="2">The sequence shown here is derived from an EMBL/GenBank/DDBJ whole genome shotgun (WGS) entry which is preliminary data.</text>
</comment>
<proteinExistence type="predicted"/>
<reference evidence="2 3" key="1">
    <citation type="submission" date="2018-04" db="EMBL/GenBank/DDBJ databases">
        <authorList>
            <person name="Go L.Y."/>
            <person name="Mitchell J.A."/>
        </authorList>
    </citation>
    <scope>NUCLEOTIDE SEQUENCE [LARGE SCALE GENOMIC DNA]</scope>
    <source>
        <strain evidence="2">ULC066bin1</strain>
    </source>
</reference>
<sequence length="189" mass="21516">MVSGFDSLILFYPQNQAFIRGESSLPERLMVVDGVYRAFQMPILFVIGLILIPFILAQGLIELAKVVNIWNLPQVAVLIQFAGFGMSGLAILNLLSLFFNPVLFKLTETMWAKHRASTILKNGGEVIDGWVFNIKEDPEKDWCIEFKISPELTADIYSITMPYLPDHLSHVKNESVLKLFRHNSRLFML</sequence>
<protein>
    <submittedName>
        <fullName evidence="2">Uncharacterized protein</fullName>
    </submittedName>
</protein>